<dbReference type="Gene3D" id="6.10.30.10">
    <property type="match status" value="1"/>
</dbReference>
<dbReference type="InterPro" id="IPR022002">
    <property type="entry name" value="ChsH2_Znr"/>
</dbReference>
<dbReference type="RefSeq" id="WP_020449371.1">
    <property type="nucleotide sequence ID" value="NZ_CAYAXV010000005.1"/>
</dbReference>
<comment type="caution">
    <text evidence="3">The sequence shown here is derived from an EMBL/GenBank/DDBJ whole genome shotgun (WGS) entry which is preliminary data.</text>
</comment>
<proteinExistence type="predicted"/>
<sequence>MTVARFWRENSARYNLVGVKCGNCGKVFFPPRTICPECRRLSIGKMEPYKLRGDGEVFTFSIVHDAPSQLELQKPYIMAIIEMAEGVRITAQIIDCDPAEVHIGMKVRATMRKIREEGASGIIHYGYKFIPINK</sequence>
<dbReference type="GeneID" id="41323910"/>
<dbReference type="InterPro" id="IPR012340">
    <property type="entry name" value="NA-bd_OB-fold"/>
</dbReference>
<dbReference type="PANTHER" id="PTHR34075:SF5">
    <property type="entry name" value="BLR3430 PROTEIN"/>
    <property type="match status" value="1"/>
</dbReference>
<name>A0A8J8TDF9_9ARCH</name>
<dbReference type="InterPro" id="IPR052513">
    <property type="entry name" value="Thioester_dehydratase-like"/>
</dbReference>
<dbReference type="SUPFAM" id="SSF50249">
    <property type="entry name" value="Nucleic acid-binding proteins"/>
    <property type="match status" value="1"/>
</dbReference>
<dbReference type="OMA" id="IYYGTKF"/>
<evidence type="ECO:0000259" key="2">
    <source>
        <dbReference type="Pfam" id="PF12172"/>
    </source>
</evidence>
<dbReference type="Pfam" id="PF01796">
    <property type="entry name" value="OB_ChsH2_C"/>
    <property type="match status" value="1"/>
</dbReference>
<dbReference type="Pfam" id="PF12172">
    <property type="entry name" value="zf-ChsH2"/>
    <property type="match status" value="1"/>
</dbReference>
<feature type="domain" description="ChsH2 rubredoxin-like zinc ribbon" evidence="2">
    <location>
        <begin position="13"/>
        <end position="40"/>
    </location>
</feature>
<dbReference type="PANTHER" id="PTHR34075">
    <property type="entry name" value="BLR3430 PROTEIN"/>
    <property type="match status" value="1"/>
</dbReference>
<organism evidence="3 4">
    <name type="scientific">Candidatus Methanomassiliicoccus intestinalis</name>
    <dbReference type="NCBI Taxonomy" id="1406512"/>
    <lineage>
        <taxon>Archaea</taxon>
        <taxon>Methanobacteriati</taxon>
        <taxon>Thermoplasmatota</taxon>
        <taxon>Thermoplasmata</taxon>
        <taxon>Methanomassiliicoccales</taxon>
        <taxon>Methanomassiliicoccaceae</taxon>
        <taxon>Methanomassiliicoccus</taxon>
    </lineage>
</organism>
<evidence type="ECO:0000259" key="1">
    <source>
        <dbReference type="Pfam" id="PF01796"/>
    </source>
</evidence>
<evidence type="ECO:0000313" key="4">
    <source>
        <dbReference type="Proteomes" id="UP000752814"/>
    </source>
</evidence>
<accession>A0A8J8TDF9</accession>
<reference evidence="3" key="1">
    <citation type="submission" date="2016-03" db="EMBL/GenBank/DDBJ databases">
        <authorList>
            <person name="Borrel G."/>
            <person name="Mccann A."/>
            <person name="O'Toole P.W."/>
        </authorList>
    </citation>
    <scope>NUCLEOTIDE SEQUENCE</scope>
    <source>
        <strain evidence="3">183</strain>
    </source>
</reference>
<gene>
    <name evidence="3" type="ORF">A3207_03220</name>
</gene>
<dbReference type="Proteomes" id="UP000752814">
    <property type="component" value="Unassembled WGS sequence"/>
</dbReference>
<dbReference type="AlphaFoldDB" id="A0A8J8TDF9"/>
<evidence type="ECO:0000313" key="3">
    <source>
        <dbReference type="EMBL" id="TQS82964.1"/>
    </source>
</evidence>
<dbReference type="EMBL" id="LVVT01000014">
    <property type="protein sequence ID" value="TQS82964.1"/>
    <property type="molecule type" value="Genomic_DNA"/>
</dbReference>
<dbReference type="InterPro" id="IPR002878">
    <property type="entry name" value="ChsH2_C"/>
</dbReference>
<protein>
    <submittedName>
        <fullName evidence="3">Transcriptional regulator</fullName>
    </submittedName>
</protein>
<feature type="domain" description="ChsH2 C-terminal OB-fold" evidence="1">
    <location>
        <begin position="51"/>
        <end position="111"/>
    </location>
</feature>